<name>A0A2C6KG13_9APIC</name>
<evidence type="ECO:0000259" key="6">
    <source>
        <dbReference type="Pfam" id="PF00847"/>
    </source>
</evidence>
<keyword evidence="5" id="KW-0539">Nucleus</keyword>
<organism evidence="7 8">
    <name type="scientific">Cystoisospora suis</name>
    <dbReference type="NCBI Taxonomy" id="483139"/>
    <lineage>
        <taxon>Eukaryota</taxon>
        <taxon>Sar</taxon>
        <taxon>Alveolata</taxon>
        <taxon>Apicomplexa</taxon>
        <taxon>Conoidasida</taxon>
        <taxon>Coccidia</taxon>
        <taxon>Eucoccidiorida</taxon>
        <taxon>Eimeriorina</taxon>
        <taxon>Sarcocystidae</taxon>
        <taxon>Cystoisospora</taxon>
    </lineage>
</organism>
<dbReference type="GO" id="GO:0003677">
    <property type="term" value="F:DNA binding"/>
    <property type="evidence" value="ECO:0007669"/>
    <property type="project" value="UniProtKB-KW"/>
</dbReference>
<evidence type="ECO:0000256" key="5">
    <source>
        <dbReference type="ARBA" id="ARBA00023242"/>
    </source>
</evidence>
<accession>A0A2C6KG13</accession>
<dbReference type="EMBL" id="MIGC01003441">
    <property type="protein sequence ID" value="PHJ19430.1"/>
    <property type="molecule type" value="Genomic_DNA"/>
</dbReference>
<dbReference type="Proteomes" id="UP000221165">
    <property type="component" value="Unassembled WGS sequence"/>
</dbReference>
<keyword evidence="4" id="KW-0804">Transcription</keyword>
<sequence length="414" mass="47818">MYRCQADSRGVMRKWLSKPSAWGFHGPSFTRPETYCSFLLRPFSSSNGRLIVTSVVLASVSRTPSNQSCTTVTAEGTQPHAPLAQGRACRTPLQCAHPRHRRSQSNLALVSPSRVANPSSTFLSSFLSPSQSGSASSPYLFLTQRAFPPVTLERAASSRLEVGVCISRGCQWDPRDPSRKEASSRLEGAVELEMRQAGNTPRWFQCSRQQMSEDCSRIPGRNGCFVSGQRRFFSAHPYKPKSREVFHPHVPAPEHLPPPDYTTARLDPRQQFIPKDFYRDVRVDTLRDGVNLGSDFPWNVTHKWRYWRRRKYNIQADDRFIRLSPITGVDYYKRLNVFAVQWRENGQHRIRWFRAAYGLNRALRAAERFRQTLEVTGRVDNWRTARHLREQMLERRQQLKLRKKRFSKISSGQF</sequence>
<dbReference type="OrthoDB" id="430533at2759"/>
<keyword evidence="8" id="KW-1185">Reference proteome</keyword>
<dbReference type="GO" id="GO:0005634">
    <property type="term" value="C:nucleus"/>
    <property type="evidence" value="ECO:0007669"/>
    <property type="project" value="UniProtKB-SubCell"/>
</dbReference>
<dbReference type="RefSeq" id="XP_067921130.1">
    <property type="nucleotide sequence ID" value="XM_068066898.1"/>
</dbReference>
<protein>
    <submittedName>
        <fullName evidence="7">Transcription factor with ap2 domain</fullName>
    </submittedName>
</protein>
<keyword evidence="2" id="KW-0805">Transcription regulation</keyword>
<dbReference type="GO" id="GO:0003700">
    <property type="term" value="F:DNA-binding transcription factor activity"/>
    <property type="evidence" value="ECO:0007669"/>
    <property type="project" value="InterPro"/>
</dbReference>
<dbReference type="GeneID" id="94430109"/>
<dbReference type="Gene3D" id="1.20.5.2050">
    <property type="match status" value="1"/>
</dbReference>
<evidence type="ECO:0000256" key="3">
    <source>
        <dbReference type="ARBA" id="ARBA00023125"/>
    </source>
</evidence>
<reference evidence="7 8" key="1">
    <citation type="journal article" date="2017" name="Int. J. Parasitol.">
        <title>The genome of the protozoan parasite Cystoisospora suis and a reverse vaccinology approach to identify vaccine candidates.</title>
        <authorList>
            <person name="Palmieri N."/>
            <person name="Shrestha A."/>
            <person name="Ruttkowski B."/>
            <person name="Beck T."/>
            <person name="Vogl C."/>
            <person name="Tomley F."/>
            <person name="Blake D.P."/>
            <person name="Joachim A."/>
        </authorList>
    </citation>
    <scope>NUCLEOTIDE SEQUENCE [LARGE SCALE GENOMIC DNA]</scope>
    <source>
        <strain evidence="7 8">Wien I</strain>
    </source>
</reference>
<evidence type="ECO:0000313" key="7">
    <source>
        <dbReference type="EMBL" id="PHJ19430.1"/>
    </source>
</evidence>
<comment type="caution">
    <text evidence="7">The sequence shown here is derived from an EMBL/GenBank/DDBJ whole genome shotgun (WGS) entry which is preliminary data.</text>
</comment>
<dbReference type="InterPro" id="IPR001471">
    <property type="entry name" value="AP2/ERF_dom"/>
</dbReference>
<keyword evidence="3" id="KW-0238">DNA-binding</keyword>
<evidence type="ECO:0000256" key="2">
    <source>
        <dbReference type="ARBA" id="ARBA00023015"/>
    </source>
</evidence>
<evidence type="ECO:0000256" key="1">
    <source>
        <dbReference type="ARBA" id="ARBA00004123"/>
    </source>
</evidence>
<proteinExistence type="predicted"/>
<dbReference type="VEuPathDB" id="ToxoDB:CSUI_006745"/>
<feature type="domain" description="AP2/ERF" evidence="6">
    <location>
        <begin position="326"/>
        <end position="374"/>
    </location>
</feature>
<dbReference type="AlphaFoldDB" id="A0A2C6KG13"/>
<dbReference type="Pfam" id="PF00847">
    <property type="entry name" value="AP2"/>
    <property type="match status" value="1"/>
</dbReference>
<gene>
    <name evidence="7" type="ORF">CSUI_006745</name>
</gene>
<evidence type="ECO:0000313" key="8">
    <source>
        <dbReference type="Proteomes" id="UP000221165"/>
    </source>
</evidence>
<comment type="subcellular location">
    <subcellularLocation>
        <location evidence="1">Nucleus</location>
    </subcellularLocation>
</comment>
<evidence type="ECO:0000256" key="4">
    <source>
        <dbReference type="ARBA" id="ARBA00023163"/>
    </source>
</evidence>